<dbReference type="EMBL" id="ML995829">
    <property type="protein sequence ID" value="KAF2770014.1"/>
    <property type="molecule type" value="Genomic_DNA"/>
</dbReference>
<evidence type="ECO:0000259" key="20">
    <source>
        <dbReference type="Pfam" id="PF00501"/>
    </source>
</evidence>
<evidence type="ECO:0000259" key="21">
    <source>
        <dbReference type="Pfam" id="PF13193"/>
    </source>
</evidence>
<dbReference type="GO" id="GO:0005778">
    <property type="term" value="C:peroxisomal membrane"/>
    <property type="evidence" value="ECO:0007669"/>
    <property type="project" value="UniProtKB-SubCell"/>
</dbReference>
<protein>
    <recommendedName>
        <fullName evidence="18">Very long-chain fatty acid transport protein</fullName>
    </recommendedName>
    <alternativeName>
        <fullName evidence="19">Very-long-chain acyl-CoA synthetase</fullName>
    </alternativeName>
</protein>
<keyword evidence="9" id="KW-0812">Transmembrane</keyword>
<keyword evidence="8" id="KW-0551">Lipid droplet</keyword>
<evidence type="ECO:0000256" key="14">
    <source>
        <dbReference type="ARBA" id="ARBA00023136"/>
    </source>
</evidence>
<keyword evidence="7" id="KW-0436">Ligase</keyword>
<comment type="function">
    <text evidence="17">Acyl-CoA synthetase required for both the import of long chain fatty acids (LCFAs) (C14-C18) and the activation very long chain fatty acids (VLCFAs) (C20-C26) by esterification of the fatty acids into metabolically active CoA-thioesters for subsequent degradation or incorporation into phospholipids. The transport and fatty acyl-CoA synthetase activities are genetically separable and are thus independent activities. Esterifies VLCFAs in the peroxisome matrix. The VLCFAs are actively transported into peroxisomes by a PXA1-PXA2 heterodimeric transporter in the peroxisomal membrane.</text>
</comment>
<evidence type="ECO:0000256" key="9">
    <source>
        <dbReference type="ARBA" id="ARBA00022692"/>
    </source>
</evidence>
<keyword evidence="23" id="KW-1185">Reference proteome</keyword>
<dbReference type="InterPro" id="IPR000873">
    <property type="entry name" value="AMP-dep_synth/lig_dom"/>
</dbReference>
<dbReference type="FunFam" id="3.30.300.30:FF:000002">
    <property type="entry name" value="Long-chain fatty acid transport protein 1"/>
    <property type="match status" value="1"/>
</dbReference>
<dbReference type="InterPro" id="IPR045851">
    <property type="entry name" value="AMP-bd_C_sf"/>
</dbReference>
<dbReference type="Pfam" id="PF00501">
    <property type="entry name" value="AMP-binding"/>
    <property type="match status" value="1"/>
</dbReference>
<evidence type="ECO:0000256" key="4">
    <source>
        <dbReference type="ARBA" id="ARBA00006432"/>
    </source>
</evidence>
<dbReference type="GO" id="GO:0004467">
    <property type="term" value="F:long-chain fatty acid-CoA ligase activity"/>
    <property type="evidence" value="ECO:0007669"/>
    <property type="project" value="TreeGrafter"/>
</dbReference>
<dbReference type="Gene3D" id="3.30.300.30">
    <property type="match status" value="1"/>
</dbReference>
<evidence type="ECO:0000256" key="2">
    <source>
        <dbReference type="ARBA" id="ARBA00004585"/>
    </source>
</evidence>
<sequence>MAAALQALAEIPRSVALPALAAAGAYINGKYGVSQDVWGITQALWFQIRMSQLEKKDRVNCFYKLEEWATGAKTAGRTFLVIPSDESRPDAQTEWTYAEAYETILKYARWLKETHGVQKEEIVAMDFTNRPTFVWVWFALWSLGAKPAFINSNLRDRAFVHCVRISDARLLLVDEYIADEVLNEDTKPELHADGRGRAIETTVLDASTQSTIMSGTPYRANDSVRSGAMIFSPAMLIYTSGTTGLPKAAYVNWGKPLSGCMFFMKILALTKNDRYFSALPLYHSSGSVLGVMQALGSGCAFVLCPKFSPRTVMKQVSETKATALQYIGEMCRYMVSAPPGPFDKKHSLRLAFGNGMRPDVWQRFKDRFNIPTIIEFYGATEAPGASLVIENSGFYRGAIGRAGVVNRAIFGHNSVLVKHDHETELPLRDPKTNFGVKCARDEIGELVHPLDPDNIKGKFVGYHGNDKASSSKIIRDLFKKGDAYYRTGDLQKLDRDGRWYFVDRIGDTFRWKSENVSTAEVSEALGTHPMIREANVYGVELPNHDGRAGCAAIGLSEGQVLSEAVRRELATHAKKRLPRYAVPLFLRLMKDDLETTGTFKHQKVALRNHGVDPSNVGKDEIYWLQPGSEMYEPFGEAEWAKIKGGSAKL</sequence>
<evidence type="ECO:0000313" key="22">
    <source>
        <dbReference type="EMBL" id="KAF2770014.1"/>
    </source>
</evidence>
<feature type="domain" description="AMP-binding enzyme C-terminal" evidence="21">
    <location>
        <begin position="520"/>
        <end position="600"/>
    </location>
</feature>
<dbReference type="InterPro" id="IPR042099">
    <property type="entry name" value="ANL_N_sf"/>
</dbReference>
<keyword evidence="15" id="KW-0576">Peroxisome</keyword>
<name>A0A6G1LCS5_9PEZI</name>
<evidence type="ECO:0000256" key="19">
    <source>
        <dbReference type="ARBA" id="ARBA00078285"/>
    </source>
</evidence>
<dbReference type="GO" id="GO:0009898">
    <property type="term" value="C:cytoplasmic side of plasma membrane"/>
    <property type="evidence" value="ECO:0007669"/>
    <property type="project" value="TreeGrafter"/>
</dbReference>
<keyword evidence="6" id="KW-1003">Cell membrane</keyword>
<dbReference type="Gene3D" id="3.40.50.12780">
    <property type="entry name" value="N-terminal domain of ligase-like"/>
    <property type="match status" value="1"/>
</dbReference>
<reference evidence="22" key="1">
    <citation type="journal article" date="2020" name="Stud. Mycol.">
        <title>101 Dothideomycetes genomes: a test case for predicting lifestyles and emergence of pathogens.</title>
        <authorList>
            <person name="Haridas S."/>
            <person name="Albert R."/>
            <person name="Binder M."/>
            <person name="Bloem J."/>
            <person name="Labutti K."/>
            <person name="Salamov A."/>
            <person name="Andreopoulos B."/>
            <person name="Baker S."/>
            <person name="Barry K."/>
            <person name="Bills G."/>
            <person name="Bluhm B."/>
            <person name="Cannon C."/>
            <person name="Castanera R."/>
            <person name="Culley D."/>
            <person name="Daum C."/>
            <person name="Ezra D."/>
            <person name="Gonzalez J."/>
            <person name="Henrissat B."/>
            <person name="Kuo A."/>
            <person name="Liang C."/>
            <person name="Lipzen A."/>
            <person name="Lutzoni F."/>
            <person name="Magnuson J."/>
            <person name="Mondo S."/>
            <person name="Nolan M."/>
            <person name="Ohm R."/>
            <person name="Pangilinan J."/>
            <person name="Park H.-J."/>
            <person name="Ramirez L."/>
            <person name="Alfaro M."/>
            <person name="Sun H."/>
            <person name="Tritt A."/>
            <person name="Yoshinaga Y."/>
            <person name="Zwiers L.-H."/>
            <person name="Turgeon B."/>
            <person name="Goodwin S."/>
            <person name="Spatafora J."/>
            <person name="Crous P."/>
            <person name="Grigoriev I."/>
        </authorList>
    </citation>
    <scope>NUCLEOTIDE SEQUENCE</scope>
    <source>
        <strain evidence="22">CBS 116005</strain>
    </source>
</reference>
<evidence type="ECO:0000256" key="17">
    <source>
        <dbReference type="ARBA" id="ARBA00060276"/>
    </source>
</evidence>
<keyword evidence="5" id="KW-0813">Transport</keyword>
<comment type="catalytic activity">
    <reaction evidence="16">
        <text>a very long-chain fatty acid + ATP + CoA = a very long-chain fatty acyl-CoA + AMP + diphosphate</text>
        <dbReference type="Rhea" id="RHEA:54536"/>
        <dbReference type="ChEBI" id="CHEBI:30616"/>
        <dbReference type="ChEBI" id="CHEBI:33019"/>
        <dbReference type="ChEBI" id="CHEBI:57287"/>
        <dbReference type="ChEBI" id="CHEBI:58950"/>
        <dbReference type="ChEBI" id="CHEBI:138261"/>
        <dbReference type="ChEBI" id="CHEBI:456215"/>
    </reaction>
</comment>
<evidence type="ECO:0000256" key="5">
    <source>
        <dbReference type="ARBA" id="ARBA00022448"/>
    </source>
</evidence>
<dbReference type="PANTHER" id="PTHR43107">
    <property type="entry name" value="LONG-CHAIN FATTY ACID TRANSPORT PROTEIN"/>
    <property type="match status" value="1"/>
</dbReference>
<organism evidence="22 23">
    <name type="scientific">Teratosphaeria nubilosa</name>
    <dbReference type="NCBI Taxonomy" id="161662"/>
    <lineage>
        <taxon>Eukaryota</taxon>
        <taxon>Fungi</taxon>
        <taxon>Dikarya</taxon>
        <taxon>Ascomycota</taxon>
        <taxon>Pezizomycotina</taxon>
        <taxon>Dothideomycetes</taxon>
        <taxon>Dothideomycetidae</taxon>
        <taxon>Mycosphaerellales</taxon>
        <taxon>Teratosphaeriaceae</taxon>
        <taxon>Teratosphaeria</taxon>
    </lineage>
</organism>
<proteinExistence type="inferred from homology"/>
<dbReference type="GO" id="GO:0005811">
    <property type="term" value="C:lipid droplet"/>
    <property type="evidence" value="ECO:0007669"/>
    <property type="project" value="UniProtKB-SubCell"/>
</dbReference>
<evidence type="ECO:0000256" key="16">
    <source>
        <dbReference type="ARBA" id="ARBA00051585"/>
    </source>
</evidence>
<evidence type="ECO:0000256" key="13">
    <source>
        <dbReference type="ARBA" id="ARBA00023055"/>
    </source>
</evidence>
<keyword evidence="11" id="KW-0067">ATP-binding</keyword>
<dbReference type="Pfam" id="PF13193">
    <property type="entry name" value="AMP-binding_C"/>
    <property type="match status" value="1"/>
</dbReference>
<evidence type="ECO:0000256" key="6">
    <source>
        <dbReference type="ARBA" id="ARBA00022475"/>
    </source>
</evidence>
<dbReference type="PANTHER" id="PTHR43107:SF15">
    <property type="entry name" value="FATTY ACID TRANSPORT PROTEIN 3, ISOFORM A"/>
    <property type="match status" value="1"/>
</dbReference>
<evidence type="ECO:0000256" key="18">
    <source>
        <dbReference type="ARBA" id="ARBA00068795"/>
    </source>
</evidence>
<dbReference type="GO" id="GO:0005524">
    <property type="term" value="F:ATP binding"/>
    <property type="evidence" value="ECO:0007669"/>
    <property type="project" value="UniProtKB-KW"/>
</dbReference>
<keyword evidence="10" id="KW-0547">Nucleotide-binding</keyword>
<evidence type="ECO:0000256" key="12">
    <source>
        <dbReference type="ARBA" id="ARBA00022989"/>
    </source>
</evidence>
<evidence type="ECO:0000256" key="10">
    <source>
        <dbReference type="ARBA" id="ARBA00022741"/>
    </source>
</evidence>
<evidence type="ECO:0000256" key="3">
    <source>
        <dbReference type="ARBA" id="ARBA00004651"/>
    </source>
</evidence>
<comment type="similarity">
    <text evidence="4">Belongs to the ATP-dependent AMP-binding enzyme family.</text>
</comment>
<evidence type="ECO:0000313" key="23">
    <source>
        <dbReference type="Proteomes" id="UP000799436"/>
    </source>
</evidence>
<accession>A0A6G1LCS5</accession>
<dbReference type="SUPFAM" id="SSF56801">
    <property type="entry name" value="Acetyl-CoA synthetase-like"/>
    <property type="match status" value="1"/>
</dbReference>
<dbReference type="InterPro" id="IPR020845">
    <property type="entry name" value="AMP-binding_CS"/>
</dbReference>
<dbReference type="AlphaFoldDB" id="A0A6G1LCS5"/>
<evidence type="ECO:0000256" key="7">
    <source>
        <dbReference type="ARBA" id="ARBA00022598"/>
    </source>
</evidence>
<keyword evidence="14" id="KW-0472">Membrane</keyword>
<feature type="domain" description="AMP-dependent synthetase/ligase" evidence="20">
    <location>
        <begin position="72"/>
        <end position="402"/>
    </location>
</feature>
<dbReference type="InterPro" id="IPR025110">
    <property type="entry name" value="AMP-bd_C"/>
</dbReference>
<dbReference type="GO" id="GO:0044539">
    <property type="term" value="P:long-chain fatty acid import into cell"/>
    <property type="evidence" value="ECO:0007669"/>
    <property type="project" value="TreeGrafter"/>
</dbReference>
<dbReference type="OrthoDB" id="10253869at2759"/>
<dbReference type="Proteomes" id="UP000799436">
    <property type="component" value="Unassembled WGS sequence"/>
</dbReference>
<evidence type="ECO:0000256" key="8">
    <source>
        <dbReference type="ARBA" id="ARBA00022677"/>
    </source>
</evidence>
<dbReference type="PROSITE" id="PS00455">
    <property type="entry name" value="AMP_BINDING"/>
    <property type="match status" value="1"/>
</dbReference>
<keyword evidence="12" id="KW-1133">Transmembrane helix</keyword>
<dbReference type="GO" id="GO:0005324">
    <property type="term" value="F:long-chain fatty acid transmembrane transporter activity"/>
    <property type="evidence" value="ECO:0007669"/>
    <property type="project" value="TreeGrafter"/>
</dbReference>
<evidence type="ECO:0000256" key="15">
    <source>
        <dbReference type="ARBA" id="ARBA00023140"/>
    </source>
</evidence>
<evidence type="ECO:0000256" key="1">
    <source>
        <dbReference type="ARBA" id="ARBA00004502"/>
    </source>
</evidence>
<gene>
    <name evidence="22" type="ORF">EJ03DRAFT_311404</name>
</gene>
<evidence type="ECO:0000256" key="11">
    <source>
        <dbReference type="ARBA" id="ARBA00022840"/>
    </source>
</evidence>
<keyword evidence="13" id="KW-0445">Lipid transport</keyword>
<dbReference type="FunFam" id="3.40.50.12780:FF:000019">
    <property type="entry name" value="Long-chain fatty acid transporter"/>
    <property type="match status" value="1"/>
</dbReference>
<comment type="subcellular location">
    <subcellularLocation>
        <location evidence="3">Cell membrane</location>
        <topology evidence="3">Multi-pass membrane protein</topology>
    </subcellularLocation>
    <subcellularLocation>
        <location evidence="1">Lipid droplet</location>
    </subcellularLocation>
    <subcellularLocation>
        <location evidence="2">Peroxisome membrane</location>
        <topology evidence="2">Multi-pass membrane protein</topology>
    </subcellularLocation>
</comment>